<feature type="transmembrane region" description="Helical" evidence="5">
    <location>
        <begin position="780"/>
        <end position="799"/>
    </location>
</feature>
<dbReference type="GO" id="GO:0016020">
    <property type="term" value="C:membrane"/>
    <property type="evidence" value="ECO:0007669"/>
    <property type="project" value="UniProtKB-SubCell"/>
</dbReference>
<keyword evidence="3 5" id="KW-1133">Transmembrane helix</keyword>
<evidence type="ECO:0000256" key="5">
    <source>
        <dbReference type="SAM" id="Phobius"/>
    </source>
</evidence>
<organism evidence="6 7">
    <name type="scientific">Brachionus calyciflorus</name>
    <dbReference type="NCBI Taxonomy" id="104777"/>
    <lineage>
        <taxon>Eukaryota</taxon>
        <taxon>Metazoa</taxon>
        <taxon>Spiralia</taxon>
        <taxon>Gnathifera</taxon>
        <taxon>Rotifera</taxon>
        <taxon>Eurotatoria</taxon>
        <taxon>Monogononta</taxon>
        <taxon>Pseudotrocha</taxon>
        <taxon>Ploima</taxon>
        <taxon>Brachionidae</taxon>
        <taxon>Brachionus</taxon>
    </lineage>
</organism>
<dbReference type="Proteomes" id="UP000663879">
    <property type="component" value="Unassembled WGS sequence"/>
</dbReference>
<dbReference type="GO" id="GO:0006685">
    <property type="term" value="P:sphingomyelin catabolic process"/>
    <property type="evidence" value="ECO:0007669"/>
    <property type="project" value="TreeGrafter"/>
</dbReference>
<evidence type="ECO:0000313" key="6">
    <source>
        <dbReference type="EMBL" id="CAF0889215.1"/>
    </source>
</evidence>
<dbReference type="PANTHER" id="PTHR12988:SF6">
    <property type="entry name" value="SPHINGOMYELIN PHOSPHODIESTERASE 4"/>
    <property type="match status" value="1"/>
</dbReference>
<comment type="caution">
    <text evidence="6">The sequence shown here is derived from an EMBL/GenBank/DDBJ whole genome shotgun (WGS) entry which is preliminary data.</text>
</comment>
<protein>
    <recommendedName>
        <fullName evidence="8">Sphingomyelin phosphodiesterase 4</fullName>
    </recommendedName>
</protein>
<keyword evidence="2 5" id="KW-0812">Transmembrane</keyword>
<reference evidence="6" key="1">
    <citation type="submission" date="2021-02" db="EMBL/GenBank/DDBJ databases">
        <authorList>
            <person name="Nowell W R."/>
        </authorList>
    </citation>
    <scope>NUCLEOTIDE SEQUENCE</scope>
    <source>
        <strain evidence="6">Ploen Becks lab</strain>
    </source>
</reference>
<name>A0A813YV96_9BILA</name>
<keyword evidence="7" id="KW-1185">Reference proteome</keyword>
<keyword evidence="4 5" id="KW-0472">Membrane</keyword>
<evidence type="ECO:0000256" key="3">
    <source>
        <dbReference type="ARBA" id="ARBA00022989"/>
    </source>
</evidence>
<evidence type="ECO:0000256" key="2">
    <source>
        <dbReference type="ARBA" id="ARBA00022692"/>
    </source>
</evidence>
<dbReference type="Pfam" id="PF14724">
    <property type="entry name" value="mit_SMPDase"/>
    <property type="match status" value="1"/>
</dbReference>
<gene>
    <name evidence="6" type="ORF">OXX778_LOCUS10819</name>
</gene>
<dbReference type="GO" id="GO:0046475">
    <property type="term" value="P:glycerophospholipid catabolic process"/>
    <property type="evidence" value="ECO:0007669"/>
    <property type="project" value="TreeGrafter"/>
</dbReference>
<accession>A0A813YV96</accession>
<dbReference type="InterPro" id="IPR024129">
    <property type="entry name" value="Sphingomy_SMPD4"/>
</dbReference>
<dbReference type="GO" id="GO:0050290">
    <property type="term" value="F:sphingomyelin phosphodiesterase D activity"/>
    <property type="evidence" value="ECO:0007669"/>
    <property type="project" value="InterPro"/>
</dbReference>
<dbReference type="EMBL" id="CAJNOC010001764">
    <property type="protein sequence ID" value="CAF0889215.1"/>
    <property type="molecule type" value="Genomic_DNA"/>
</dbReference>
<dbReference type="PANTHER" id="PTHR12988">
    <property type="entry name" value="SPHINGOMYELIN PHOSPHODIESTERASE 4"/>
    <property type="match status" value="1"/>
</dbReference>
<evidence type="ECO:0000313" key="7">
    <source>
        <dbReference type="Proteomes" id="UP000663879"/>
    </source>
</evidence>
<proteinExistence type="predicted"/>
<evidence type="ECO:0008006" key="8">
    <source>
        <dbReference type="Google" id="ProtNLM"/>
    </source>
</evidence>
<comment type="subcellular location">
    <subcellularLocation>
        <location evidence="1">Membrane</location>
        <topology evidence="1">Single-pass membrane protein</topology>
    </subcellularLocation>
</comment>
<evidence type="ECO:0000256" key="4">
    <source>
        <dbReference type="ARBA" id="ARBA00023136"/>
    </source>
</evidence>
<evidence type="ECO:0000256" key="1">
    <source>
        <dbReference type="ARBA" id="ARBA00004167"/>
    </source>
</evidence>
<dbReference type="AlphaFoldDB" id="A0A813YV96"/>
<sequence>MLKINLLNILSEPLPNKCNQLNTLLETSNLKDLYTYIEFIINFIFSNNQLKSNLNFYDLHPVETNLKTQQHSLNLTNAPTSTLQNLYQTNWPLKLVNRSQYGIDYDFIFNFLNTNSIFWLSLFKLDEIGAVFRLPSSAFPLIIQNRIDSLSSYLSSKLDSQNILSLSPLEFYFTHFFMFVHDNRTQSRKVFNEQNNCIELDSVYGDLLIDYLNFFLPITKQNLNFPSTNLNPVSNKHVYNFNFPHQNYKTPHKQYSEHPSLFKRSLKKSTLSQLENELIKSPNKILNNNDLTQTDRTNDIKKIDNFLRLINEFLVLPFTSNQSDNFSTSPIQNLTSLENVFTLSMILKHSHLFSFAFQDECKKESLASSSTISQSSSSNSTSSSTSASLAELRQLIFKIYWRKSFFKFFHYNLEHWSFEPNIKWLIELWLIYIQPCKLTLDFAKDNYFIFNDIYELIIKRYSIVDLTNFNNLELILKILIVFEHNKDLIKKCDLKFSQAQSQWIQQTILNKQEIQQFMRHNSEYRFVINLFEEFERPINSFRPLISVDNIKSVGHLFDGLSNAKIFLTENLNRKKIKKKSKFEWLKLLFLEDSGELNKMSDEEIIKTIRKIDECLDSIKLFYQNQTNFDDSDLFIGSNRELSQEEQQVPSITESEDYEQTSDQILKLTPKGRYKIINCLTRPKLIQSYYDPETAPIGDFENKFLVYIFQFVSDLMNENFSDFFDKIYQRNDLIGNLSKKCLYVSKGHGSKPRLHLRSLASYKFIFYFLVYLFLLKMFSHYSLFILIPVVFLMYFSYFLLTK</sequence>
<dbReference type="OrthoDB" id="10251508at2759"/>
<dbReference type="GO" id="GO:0046513">
    <property type="term" value="P:ceramide biosynthetic process"/>
    <property type="evidence" value="ECO:0007669"/>
    <property type="project" value="TreeGrafter"/>
</dbReference>